<evidence type="ECO:0000256" key="1">
    <source>
        <dbReference type="ARBA" id="ARBA00023242"/>
    </source>
</evidence>
<accession>A0A3D8SQB7</accession>
<dbReference type="GO" id="GO:0008270">
    <property type="term" value="F:zinc ion binding"/>
    <property type="evidence" value="ECO:0007669"/>
    <property type="project" value="InterPro"/>
</dbReference>
<dbReference type="GO" id="GO:0045944">
    <property type="term" value="P:positive regulation of transcription by RNA polymerase II"/>
    <property type="evidence" value="ECO:0007669"/>
    <property type="project" value="TreeGrafter"/>
</dbReference>
<dbReference type="InterPro" id="IPR052783">
    <property type="entry name" value="Metabolic/Drug-Res_Regulator"/>
</dbReference>
<proteinExistence type="predicted"/>
<reference evidence="4 5" key="1">
    <citation type="journal article" date="2018" name="IMA Fungus">
        <title>IMA Genome-F 9: Draft genome sequence of Annulohypoxylon stygium, Aspergillus mulundensis, Berkeleyomyces basicola (syn. Thielaviopsis basicola), Ceratocystis smalleyi, two Cercospora beticola strains, Coleophoma cylindrospora, Fusarium fracticaudum, Phialophora cf. hyalina, and Morchella septimelata.</title>
        <authorList>
            <person name="Wingfield B.D."/>
            <person name="Bills G.F."/>
            <person name="Dong Y."/>
            <person name="Huang W."/>
            <person name="Nel W.J."/>
            <person name="Swalarsk-Parry B.S."/>
            <person name="Vaghefi N."/>
            <person name="Wilken P.M."/>
            <person name="An Z."/>
            <person name="de Beer Z.W."/>
            <person name="De Vos L."/>
            <person name="Chen L."/>
            <person name="Duong T.A."/>
            <person name="Gao Y."/>
            <person name="Hammerbacher A."/>
            <person name="Kikkert J.R."/>
            <person name="Li Y."/>
            <person name="Li H."/>
            <person name="Li K."/>
            <person name="Li Q."/>
            <person name="Liu X."/>
            <person name="Ma X."/>
            <person name="Naidoo K."/>
            <person name="Pethybridge S.J."/>
            <person name="Sun J."/>
            <person name="Steenkamp E.T."/>
            <person name="van der Nest M.A."/>
            <person name="van Wyk S."/>
            <person name="Wingfield M.J."/>
            <person name="Xiong C."/>
            <person name="Yue Q."/>
            <person name="Zhang X."/>
        </authorList>
    </citation>
    <scope>NUCLEOTIDE SEQUENCE [LARGE SCALE GENOMIC DNA]</scope>
    <source>
        <strain evidence="4 5">BP6252</strain>
    </source>
</reference>
<protein>
    <recommendedName>
        <fullName evidence="3">Xylanolytic transcriptional activator regulatory domain-containing protein</fullName>
    </recommendedName>
</protein>
<dbReference type="OrthoDB" id="3364175at2759"/>
<dbReference type="STRING" id="1849047.A0A3D8SQB7"/>
<feature type="domain" description="Xylanolytic transcriptional activator regulatory" evidence="3">
    <location>
        <begin position="271"/>
        <end position="349"/>
    </location>
</feature>
<dbReference type="GO" id="GO:0006351">
    <property type="term" value="P:DNA-templated transcription"/>
    <property type="evidence" value="ECO:0007669"/>
    <property type="project" value="InterPro"/>
</dbReference>
<dbReference type="AlphaFoldDB" id="A0A3D8SQB7"/>
<dbReference type="Pfam" id="PF04082">
    <property type="entry name" value="Fungal_trans"/>
    <property type="match status" value="1"/>
</dbReference>
<keyword evidence="5" id="KW-1185">Reference proteome</keyword>
<dbReference type="InterPro" id="IPR007219">
    <property type="entry name" value="XnlR_reg_dom"/>
</dbReference>
<evidence type="ECO:0000256" key="2">
    <source>
        <dbReference type="SAM" id="MobiDB-lite"/>
    </source>
</evidence>
<feature type="compositionally biased region" description="Polar residues" evidence="2">
    <location>
        <begin position="574"/>
        <end position="595"/>
    </location>
</feature>
<dbReference type="Proteomes" id="UP000256645">
    <property type="component" value="Unassembled WGS sequence"/>
</dbReference>
<feature type="region of interest" description="Disordered" evidence="2">
    <location>
        <begin position="574"/>
        <end position="601"/>
    </location>
</feature>
<gene>
    <name evidence="4" type="ORF">BP6252_00416</name>
</gene>
<feature type="region of interest" description="Disordered" evidence="2">
    <location>
        <begin position="660"/>
        <end position="683"/>
    </location>
</feature>
<dbReference type="SMART" id="SM00906">
    <property type="entry name" value="Fungal_trans"/>
    <property type="match status" value="1"/>
</dbReference>
<organism evidence="4 5">
    <name type="scientific">Coleophoma cylindrospora</name>
    <dbReference type="NCBI Taxonomy" id="1849047"/>
    <lineage>
        <taxon>Eukaryota</taxon>
        <taxon>Fungi</taxon>
        <taxon>Dikarya</taxon>
        <taxon>Ascomycota</taxon>
        <taxon>Pezizomycotina</taxon>
        <taxon>Leotiomycetes</taxon>
        <taxon>Helotiales</taxon>
        <taxon>Dermateaceae</taxon>
        <taxon>Coleophoma</taxon>
    </lineage>
</organism>
<dbReference type="GO" id="GO:0003677">
    <property type="term" value="F:DNA binding"/>
    <property type="evidence" value="ECO:0007669"/>
    <property type="project" value="InterPro"/>
</dbReference>
<dbReference type="CDD" id="cd12148">
    <property type="entry name" value="fungal_TF_MHR"/>
    <property type="match status" value="1"/>
</dbReference>
<keyword evidence="1" id="KW-0539">Nucleus</keyword>
<evidence type="ECO:0000313" key="4">
    <source>
        <dbReference type="EMBL" id="RDW88384.1"/>
    </source>
</evidence>
<dbReference type="PANTHER" id="PTHR47655:SF2">
    <property type="entry name" value="QUINIC ACID UTILIZATION ACTIVATOR"/>
    <property type="match status" value="1"/>
</dbReference>
<feature type="region of interest" description="Disordered" evidence="2">
    <location>
        <begin position="77"/>
        <end position="102"/>
    </location>
</feature>
<comment type="caution">
    <text evidence="4">The sequence shown here is derived from an EMBL/GenBank/DDBJ whole genome shotgun (WGS) entry which is preliminary data.</text>
</comment>
<evidence type="ECO:0000259" key="3">
    <source>
        <dbReference type="SMART" id="SM00906"/>
    </source>
</evidence>
<name>A0A3D8SQB7_9HELO</name>
<sequence>MLGLAISRDKSFEDLVLSIAEKGQDEDFVIDFPAQGWDAGKTEEKLHESWKSSAISNKVEALIPVLESMEAKGFKRRRVDTPPPLHSVQHLEQDRGPSGYSEYNAQLPLTNPSPQRHYGLPAPDFGLSYQQTTDPQTLQDLAFRAAVPRHLPERAGRLLDSYFTYTHCWLPFIERHDILRLSYRYPDISGDLAPGSPGTGEAAALWALLAYADHPTIDPSNIAGNEFTTEQLYLAARALIPSERSLFEIGHVQALLIMVLYHMRYASLNAAWFQVGQAIRIAITLGLDKPSQPLEFSDQPRKVGGRDTHVFLACFTLDTLLSGRLNRLPHLRRDSLLHLGPLFEDGPEEWEPWIDPQTTTQSSLHFRNPSFTTSTFNRLIEVLVVLNEVICNTSLGLDWEKQHAALRARLTDTATRFRNRAQRQSNQTLPHHAVLHLLHMSTLAYMRLHTLSHSQNKRSALGVSPMSAQLTSQLQQCLDVFGSVQHPPLLGFCALLALKEDEAFSSGSSMANDNQWKEQLLDIAIKLEVRNNGFREIQNAIALSKFSALAHTDPLVTQPVVPKKSFVDNEPTHFWSTPTHESPQYTNTRSESIATPNLRRESSSQFDVGRFDGAGTHIPVASPSKPSKHMTGGEFGDIGPFETVTAIIAETPPAISAEIDTTNSHSKENSTGGAGLPSEPQAEDGDAAFLSLAHLDTTQWSSNWEDGLVELGFANDSVFREFCNDPDRLLSDEGK</sequence>
<dbReference type="PANTHER" id="PTHR47655">
    <property type="entry name" value="QUINIC ACID UTILIZATION ACTIVATOR"/>
    <property type="match status" value="1"/>
</dbReference>
<evidence type="ECO:0000313" key="5">
    <source>
        <dbReference type="Proteomes" id="UP000256645"/>
    </source>
</evidence>
<dbReference type="EMBL" id="PDLM01000001">
    <property type="protein sequence ID" value="RDW88384.1"/>
    <property type="molecule type" value="Genomic_DNA"/>
</dbReference>
<dbReference type="GO" id="GO:0003700">
    <property type="term" value="F:DNA-binding transcription factor activity"/>
    <property type="evidence" value="ECO:0007669"/>
    <property type="project" value="TreeGrafter"/>
</dbReference>